<evidence type="ECO:0000256" key="1">
    <source>
        <dbReference type="SAM" id="MobiDB-lite"/>
    </source>
</evidence>
<organism evidence="2 3">
    <name type="scientific">Gordonia jinghuaiqii</name>
    <dbReference type="NCBI Taxonomy" id="2758710"/>
    <lineage>
        <taxon>Bacteria</taxon>
        <taxon>Bacillati</taxon>
        <taxon>Actinomycetota</taxon>
        <taxon>Actinomycetes</taxon>
        <taxon>Mycobacteriales</taxon>
        <taxon>Gordoniaceae</taxon>
        <taxon>Gordonia</taxon>
    </lineage>
</organism>
<sequence>MATDQREKIIALLADSSSPMAAADIAERRRGTSHPLMTQLGSTEAAREHAGAGVRSSRGWLRYAERRRRIPPLAEMRLAFVDRGSTYSKGVEDRPSPNTNRRPRSGHRRTQ</sequence>
<proteinExistence type="predicted"/>
<name>A0A7D7LWI5_9ACTN</name>
<dbReference type="Proteomes" id="UP000515663">
    <property type="component" value="Chromosome"/>
</dbReference>
<dbReference type="AlphaFoldDB" id="A0A7D7LWI5"/>
<dbReference type="KEGG" id="gji:H1R19_03175"/>
<evidence type="ECO:0000313" key="3">
    <source>
        <dbReference type="Proteomes" id="UP000515663"/>
    </source>
</evidence>
<gene>
    <name evidence="2" type="ORF">H1R19_03175</name>
</gene>
<feature type="region of interest" description="Disordered" evidence="1">
    <location>
        <begin position="81"/>
        <end position="111"/>
    </location>
</feature>
<accession>A0A7D7LWI5</accession>
<protein>
    <submittedName>
        <fullName evidence="2">Uncharacterized protein</fullName>
    </submittedName>
</protein>
<evidence type="ECO:0000313" key="2">
    <source>
        <dbReference type="EMBL" id="QMT02195.1"/>
    </source>
</evidence>
<keyword evidence="3" id="KW-1185">Reference proteome</keyword>
<dbReference type="EMBL" id="CP059491">
    <property type="protein sequence ID" value="QMT02195.1"/>
    <property type="molecule type" value="Genomic_DNA"/>
</dbReference>
<feature type="compositionally biased region" description="Basic residues" evidence="1">
    <location>
        <begin position="101"/>
        <end position="111"/>
    </location>
</feature>
<dbReference type="RefSeq" id="WP_219850551.1">
    <property type="nucleotide sequence ID" value="NZ_CP059491.1"/>
</dbReference>
<reference evidence="3" key="1">
    <citation type="submission" date="2020-07" db="EMBL/GenBank/DDBJ databases">
        <title>novel species isolated from the respiratory tract of Marmot.</title>
        <authorList>
            <person name="Zhang G."/>
        </authorList>
    </citation>
    <scope>NUCLEOTIDE SEQUENCE [LARGE SCALE GENOMIC DNA]</scope>
    <source>
        <strain evidence="3">686</strain>
    </source>
</reference>